<evidence type="ECO:0000313" key="1">
    <source>
        <dbReference type="EMBL" id="MFC4409391.1"/>
    </source>
</evidence>
<dbReference type="Proteomes" id="UP001595817">
    <property type="component" value="Unassembled WGS sequence"/>
</dbReference>
<keyword evidence="2" id="KW-1185">Reference proteome</keyword>
<protein>
    <submittedName>
        <fullName evidence="1">Uncharacterized protein</fullName>
    </submittedName>
</protein>
<name>A0ABV8X0X5_9LACT</name>
<dbReference type="EMBL" id="JBHSEC010000002">
    <property type="protein sequence ID" value="MFC4409391.1"/>
    <property type="molecule type" value="Genomic_DNA"/>
</dbReference>
<accession>A0ABV8X0X5</accession>
<organism evidence="1 2">
    <name type="scientific">Chungangia koreensis</name>
    <dbReference type="NCBI Taxonomy" id="752657"/>
    <lineage>
        <taxon>Bacteria</taxon>
        <taxon>Bacillati</taxon>
        <taxon>Bacillota</taxon>
        <taxon>Bacilli</taxon>
        <taxon>Lactobacillales</taxon>
        <taxon>Chungangia</taxon>
    </lineage>
</organism>
<comment type="caution">
    <text evidence="1">The sequence shown here is derived from an EMBL/GenBank/DDBJ whole genome shotgun (WGS) entry which is preliminary data.</text>
</comment>
<gene>
    <name evidence="1" type="ORF">ACFOZY_02950</name>
</gene>
<reference evidence="2" key="1">
    <citation type="journal article" date="2019" name="Int. J. Syst. Evol. Microbiol.">
        <title>The Global Catalogue of Microorganisms (GCM) 10K type strain sequencing project: providing services to taxonomists for standard genome sequencing and annotation.</title>
        <authorList>
            <consortium name="The Broad Institute Genomics Platform"/>
            <consortium name="The Broad Institute Genome Sequencing Center for Infectious Disease"/>
            <person name="Wu L."/>
            <person name="Ma J."/>
        </authorList>
    </citation>
    <scope>NUCLEOTIDE SEQUENCE [LARGE SCALE GENOMIC DNA]</scope>
    <source>
        <strain evidence="2">CCUG 59778</strain>
    </source>
</reference>
<sequence>MTKHTFKIFRYKPTIFTYFKEMSIQLDGNPLQLKMYGNETVVR</sequence>
<evidence type="ECO:0000313" key="2">
    <source>
        <dbReference type="Proteomes" id="UP001595817"/>
    </source>
</evidence>
<proteinExistence type="predicted"/>